<comment type="caution">
    <text evidence="1">The sequence shown here is derived from an EMBL/GenBank/DDBJ whole genome shotgun (WGS) entry which is preliminary data.</text>
</comment>
<organism evidence="1 2">
    <name type="scientific">Spirosoma profusum</name>
    <dbReference type="NCBI Taxonomy" id="2771354"/>
    <lineage>
        <taxon>Bacteria</taxon>
        <taxon>Pseudomonadati</taxon>
        <taxon>Bacteroidota</taxon>
        <taxon>Cytophagia</taxon>
        <taxon>Cytophagales</taxon>
        <taxon>Cytophagaceae</taxon>
        <taxon>Spirosoma</taxon>
    </lineage>
</organism>
<dbReference type="Proteomes" id="UP000598820">
    <property type="component" value="Unassembled WGS sequence"/>
</dbReference>
<evidence type="ECO:0000313" key="1">
    <source>
        <dbReference type="EMBL" id="MBD2699666.1"/>
    </source>
</evidence>
<gene>
    <name evidence="1" type="ORF">IC229_03390</name>
</gene>
<accession>A0A926Y0R6</accession>
<reference evidence="1" key="1">
    <citation type="submission" date="2020-09" db="EMBL/GenBank/DDBJ databases">
        <authorList>
            <person name="Kim M.K."/>
        </authorList>
    </citation>
    <scope>NUCLEOTIDE SEQUENCE</scope>
    <source>
        <strain evidence="1">BT702</strain>
    </source>
</reference>
<evidence type="ECO:0000313" key="2">
    <source>
        <dbReference type="Proteomes" id="UP000598820"/>
    </source>
</evidence>
<proteinExistence type="predicted"/>
<dbReference type="RefSeq" id="WP_190885519.1">
    <property type="nucleotide sequence ID" value="NZ_JACWZY010000002.1"/>
</dbReference>
<keyword evidence="2" id="KW-1185">Reference proteome</keyword>
<dbReference type="AlphaFoldDB" id="A0A926Y0R6"/>
<dbReference type="EMBL" id="JACWZY010000002">
    <property type="protein sequence ID" value="MBD2699666.1"/>
    <property type="molecule type" value="Genomic_DNA"/>
</dbReference>
<protein>
    <submittedName>
        <fullName evidence="1">VCBS repeat-containing protein</fullName>
    </submittedName>
</protein>
<sequence length="94" mass="10418">MTLSFTYLRTTNPGLHIQRQLPIGQVSRFGRLLRNHPLLWMLFCLLCSAGTTWSQCFTVSSTIAVGSSPVHIVMADLNADGKLDMVNGYYGIIT</sequence>
<name>A0A926Y0R6_9BACT</name>